<keyword evidence="3" id="KW-1185">Reference proteome</keyword>
<evidence type="ECO:0000256" key="1">
    <source>
        <dbReference type="SAM" id="MobiDB-lite"/>
    </source>
</evidence>
<dbReference type="RefSeq" id="WP_263595130.1">
    <property type="nucleotide sequence ID" value="NZ_CP107020.1"/>
</dbReference>
<proteinExistence type="predicted"/>
<protein>
    <recommendedName>
        <fullName evidence="4">Tetratricopeptide repeat protein</fullName>
    </recommendedName>
</protein>
<feature type="region of interest" description="Disordered" evidence="1">
    <location>
        <begin position="1"/>
        <end position="20"/>
    </location>
</feature>
<dbReference type="EMBL" id="CP107020">
    <property type="protein sequence ID" value="UYG17923.1"/>
    <property type="molecule type" value="Genomic_DNA"/>
</dbReference>
<evidence type="ECO:0000313" key="3">
    <source>
        <dbReference type="Proteomes" id="UP001164305"/>
    </source>
</evidence>
<name>A0ABY6G5G6_9MICO</name>
<evidence type="ECO:0000313" key="2">
    <source>
        <dbReference type="EMBL" id="UYG17923.1"/>
    </source>
</evidence>
<organism evidence="2 3">
    <name type="scientific">Brachybacterium huguangmaarense</name>
    <dbReference type="NCBI Taxonomy" id="1652028"/>
    <lineage>
        <taxon>Bacteria</taxon>
        <taxon>Bacillati</taxon>
        <taxon>Actinomycetota</taxon>
        <taxon>Actinomycetes</taxon>
        <taxon>Micrococcales</taxon>
        <taxon>Dermabacteraceae</taxon>
        <taxon>Brachybacterium</taxon>
    </lineage>
</organism>
<dbReference type="Proteomes" id="UP001164305">
    <property type="component" value="Chromosome"/>
</dbReference>
<accession>A0ABY6G5G6</accession>
<reference evidence="2" key="1">
    <citation type="submission" date="2022-10" db="EMBL/GenBank/DDBJ databases">
        <title>Whole-Genome Sequencing of Brachybacterium huguangmaarense BRM-3, Isolated from Betula schmidtii.</title>
        <authorList>
            <person name="Haam D."/>
        </authorList>
    </citation>
    <scope>NUCLEOTIDE SEQUENCE</scope>
    <source>
        <strain evidence="2">BRM-3</strain>
    </source>
</reference>
<gene>
    <name evidence="2" type="ORF">BRM3_05755</name>
</gene>
<sequence length="103" mass="11214">MPDRDPVTEQSSSAVEPGERMRRAYAALPALLERHEPTDAVVMAARMELAEACAEAGELESALYQADELVKDAERAVGPEHGTTAQAREVVRRIRRLAGADEV</sequence>
<evidence type="ECO:0008006" key="4">
    <source>
        <dbReference type="Google" id="ProtNLM"/>
    </source>
</evidence>